<dbReference type="SUPFAM" id="SSF52980">
    <property type="entry name" value="Restriction endonuclease-like"/>
    <property type="match status" value="1"/>
</dbReference>
<dbReference type="InterPro" id="IPR008538">
    <property type="entry name" value="Uma2"/>
</dbReference>
<dbReference type="EMBL" id="AP010968">
    <property type="protein sequence ID" value="BAJ28514.1"/>
    <property type="molecule type" value="Genomic_DNA"/>
</dbReference>
<dbReference type="HOGENOM" id="CLU_076312_4_0_11"/>
<keyword evidence="3" id="KW-1185">Reference proteome</keyword>
<dbReference type="PATRIC" id="fig|452652.3.peg.2707"/>
<gene>
    <name evidence="2" type="ordered locus">KSE_27020</name>
</gene>
<dbReference type="CDD" id="cd06260">
    <property type="entry name" value="DUF820-like"/>
    <property type="match status" value="1"/>
</dbReference>
<dbReference type="InterPro" id="IPR012296">
    <property type="entry name" value="Nuclease_put_TT1808"/>
</dbReference>
<protein>
    <recommendedName>
        <fullName evidence="1">Putative restriction endonuclease domain-containing protein</fullName>
    </recommendedName>
</protein>
<dbReference type="eggNOG" id="COG4636">
    <property type="taxonomic scope" value="Bacteria"/>
</dbReference>
<accession>E4NBD3</accession>
<dbReference type="InterPro" id="IPR011335">
    <property type="entry name" value="Restrct_endonuc-II-like"/>
</dbReference>
<dbReference type="KEGG" id="ksk:KSE_27020"/>
<evidence type="ECO:0000259" key="1">
    <source>
        <dbReference type="Pfam" id="PF05685"/>
    </source>
</evidence>
<evidence type="ECO:0000313" key="2">
    <source>
        <dbReference type="EMBL" id="BAJ28514.1"/>
    </source>
</evidence>
<dbReference type="Proteomes" id="UP000007076">
    <property type="component" value="Chromosome"/>
</dbReference>
<dbReference type="PANTHER" id="PTHR35400:SF3">
    <property type="entry name" value="SLL1072 PROTEIN"/>
    <property type="match status" value="1"/>
</dbReference>
<dbReference type="AlphaFoldDB" id="E4NBD3"/>
<dbReference type="PANTHER" id="PTHR35400">
    <property type="entry name" value="SLR1083 PROTEIN"/>
    <property type="match status" value="1"/>
</dbReference>
<feature type="domain" description="Putative restriction endonuclease" evidence="1">
    <location>
        <begin position="11"/>
        <end position="175"/>
    </location>
</feature>
<dbReference type="Pfam" id="PF05685">
    <property type="entry name" value="Uma2"/>
    <property type="match status" value="1"/>
</dbReference>
<organism evidence="2 3">
    <name type="scientific">Kitasatospora setae (strain ATCC 33774 / DSM 43861 / JCM 3304 / KCC A-0304 / NBRC 14216 / KM-6054)</name>
    <name type="common">Streptomyces setae</name>
    <dbReference type="NCBI Taxonomy" id="452652"/>
    <lineage>
        <taxon>Bacteria</taxon>
        <taxon>Bacillati</taxon>
        <taxon>Actinomycetota</taxon>
        <taxon>Actinomycetes</taxon>
        <taxon>Kitasatosporales</taxon>
        <taxon>Streptomycetaceae</taxon>
        <taxon>Kitasatospora</taxon>
    </lineage>
</organism>
<dbReference type="RefSeq" id="WP_014135827.1">
    <property type="nucleotide sequence ID" value="NC_016109.1"/>
</dbReference>
<evidence type="ECO:0000313" key="3">
    <source>
        <dbReference type="Proteomes" id="UP000007076"/>
    </source>
</evidence>
<proteinExistence type="predicted"/>
<name>E4NBD3_KITSK</name>
<dbReference type="STRING" id="452652.KSE_27020"/>
<reference evidence="2 3" key="1">
    <citation type="journal article" date="2010" name="DNA Res.">
        <title>Genome sequence of Kitasatospora setae NBRC 14216T: an evolutionary snapshot of the family Streptomycetaceae.</title>
        <authorList>
            <person name="Ichikawa N."/>
            <person name="Oguchi A."/>
            <person name="Ikeda H."/>
            <person name="Ishikawa J."/>
            <person name="Kitani S."/>
            <person name="Watanabe Y."/>
            <person name="Nakamura S."/>
            <person name="Katano Y."/>
            <person name="Kishi E."/>
            <person name="Sasagawa M."/>
            <person name="Ankai A."/>
            <person name="Fukui S."/>
            <person name="Hashimoto Y."/>
            <person name="Kamata S."/>
            <person name="Otoguro M."/>
            <person name="Tanikawa S."/>
            <person name="Nihira T."/>
            <person name="Horinouchi S."/>
            <person name="Ohnishi Y."/>
            <person name="Hayakawa M."/>
            <person name="Kuzuyama T."/>
            <person name="Arisawa A."/>
            <person name="Nomoto F."/>
            <person name="Miura H."/>
            <person name="Takahashi Y."/>
            <person name="Fujita N."/>
        </authorList>
    </citation>
    <scope>NUCLEOTIDE SEQUENCE [LARGE SCALE GENOMIC DNA]</scope>
    <source>
        <strain evidence="3">ATCC 33774 / DSM 43861 / JCM 3304 / KCC A-0304 / NBRC 14216 / KM-6054</strain>
    </source>
</reference>
<sequence>MRARSGRWTADELLDLAEDTHHRVELIGGTLLLSPRESVSHQRAAARLAASLSSRAPTAFEVLEAVNVLVPDGLLIPDLVVADAAAAARAGATLHADDVVVAIEIASPSTKVIDRRTKPGLYAAAGVPHYWRVDLDPAPRLHLGRLAPDGGGYLDRTVGPGGSTALTDPFPLGLDPAALRR</sequence>
<dbReference type="Gene3D" id="3.90.1570.10">
    <property type="entry name" value="tt1808, chain A"/>
    <property type="match status" value="1"/>
</dbReference>